<dbReference type="EMBL" id="DVOT01000186">
    <property type="protein sequence ID" value="HIV28355.1"/>
    <property type="molecule type" value="Genomic_DNA"/>
</dbReference>
<proteinExistence type="predicted"/>
<dbReference type="Gene3D" id="3.40.50.880">
    <property type="match status" value="1"/>
</dbReference>
<dbReference type="SUPFAM" id="SSF51445">
    <property type="entry name" value="(Trans)glycosidases"/>
    <property type="match status" value="1"/>
</dbReference>
<dbReference type="InterPro" id="IPR017853">
    <property type="entry name" value="GH"/>
</dbReference>
<reference evidence="1" key="1">
    <citation type="submission" date="2020-10" db="EMBL/GenBank/DDBJ databases">
        <authorList>
            <person name="Gilroy R."/>
        </authorList>
    </citation>
    <scope>NUCLEOTIDE SEQUENCE</scope>
    <source>
        <strain evidence="1">CHK183-6373</strain>
    </source>
</reference>
<dbReference type="SUPFAM" id="SSF52317">
    <property type="entry name" value="Class I glutamine amidotransferase-like"/>
    <property type="match status" value="1"/>
</dbReference>
<dbReference type="InterPro" id="IPR029062">
    <property type="entry name" value="Class_I_gatase-like"/>
</dbReference>
<comment type="caution">
    <text evidence="1">The sequence shown here is derived from an EMBL/GenBank/DDBJ whole genome shotgun (WGS) entry which is preliminary data.</text>
</comment>
<dbReference type="InterPro" id="IPR028212">
    <property type="entry name" value="GHL6"/>
</dbReference>
<accession>A0A9D1P9G1</accession>
<protein>
    <recommendedName>
        <fullName evidence="3">Beta-galactosidase trimerisation domain-containing protein</fullName>
    </recommendedName>
</protein>
<evidence type="ECO:0000313" key="2">
    <source>
        <dbReference type="Proteomes" id="UP000886884"/>
    </source>
</evidence>
<dbReference type="Gene3D" id="3.20.20.80">
    <property type="entry name" value="Glycosidases"/>
    <property type="match status" value="1"/>
</dbReference>
<sequence length="643" mass="71724">MRPIHRHVHLDFHNLPGIYDFCREWDAAVFAQQLQDANVDFVNFCAQCNLGFAYYATKVGIPYPGMKGDMLGDVLRECHARGIGVAAYINVGLMHEHAFLHPEWCRLDKNGAILRGDRTGNFFRTMCYNSPGYHRHLLDTIREICAYDIDGLFCDCMHFFPCHCAQCTQDMLARGIDIEDENAVEAFSREVMLRVAREIQQIAGPERHLYFNGMPVYAYRGLDTHIELECLPSGGWGYDFLWSSAAYARSLQRTVLYMTGRFQAGWGDFGGYKGKASLENDVFDALCNNLLPSVGDHMHPAKMLSRDLYRDIGDIFARVRAYESYTRGARFLAEVGVLTDDDGFPGDAYKGLARMLAELKQGFDIVHTSMEISRFALVILPDGLAVDEALAQKLRAYLSQGGKILSTGTGGLASDGGGFALPEYAADCEGLDPSNDSYFAFENLPEGTADMPWSMYAPGILVRARAGAQVYARHIQPYFSRHWDGRHGYFYTPPERESGFAAAVLCGNVAHISFDIFGAYFRSALREHKCLVAQLLDALLPEPLIRPLAGIPSKARVTATATERYTLLHVKITSPEPRGRMEIVEEHDVLPAGARVGVRGCYSKVCRVPDGAPVHSWQEGKYTVLELPQIVGYDMFMLEGNEA</sequence>
<dbReference type="Pfam" id="PF14871">
    <property type="entry name" value="GHL6"/>
    <property type="match status" value="1"/>
</dbReference>
<dbReference type="Proteomes" id="UP000886884">
    <property type="component" value="Unassembled WGS sequence"/>
</dbReference>
<evidence type="ECO:0008006" key="3">
    <source>
        <dbReference type="Google" id="ProtNLM"/>
    </source>
</evidence>
<name>A0A9D1P9G1_9FIRM</name>
<evidence type="ECO:0000313" key="1">
    <source>
        <dbReference type="EMBL" id="HIV28355.1"/>
    </source>
</evidence>
<dbReference type="AlphaFoldDB" id="A0A9D1P9G1"/>
<dbReference type="CDD" id="cd03143">
    <property type="entry name" value="A4_beta-galactosidase_middle_domain"/>
    <property type="match status" value="1"/>
</dbReference>
<gene>
    <name evidence="1" type="ORF">IAA64_10305</name>
</gene>
<reference evidence="1" key="2">
    <citation type="journal article" date="2021" name="PeerJ">
        <title>Extensive microbial diversity within the chicken gut microbiome revealed by metagenomics and culture.</title>
        <authorList>
            <person name="Gilroy R."/>
            <person name="Ravi A."/>
            <person name="Getino M."/>
            <person name="Pursley I."/>
            <person name="Horton D.L."/>
            <person name="Alikhan N.F."/>
            <person name="Baker D."/>
            <person name="Gharbi K."/>
            <person name="Hall N."/>
            <person name="Watson M."/>
            <person name="Adriaenssens E.M."/>
            <person name="Foster-Nyarko E."/>
            <person name="Jarju S."/>
            <person name="Secka A."/>
            <person name="Antonio M."/>
            <person name="Oren A."/>
            <person name="Chaudhuri R.R."/>
            <person name="La Ragione R."/>
            <person name="Hildebrand F."/>
            <person name="Pallen M.J."/>
        </authorList>
    </citation>
    <scope>NUCLEOTIDE SEQUENCE</scope>
    <source>
        <strain evidence="1">CHK183-6373</strain>
    </source>
</reference>
<organism evidence="1 2">
    <name type="scientific">Candidatus Ornithocaccomicrobium faecavium</name>
    <dbReference type="NCBI Taxonomy" id="2840890"/>
    <lineage>
        <taxon>Bacteria</taxon>
        <taxon>Bacillati</taxon>
        <taxon>Bacillota</taxon>
        <taxon>Clostridia</taxon>
        <taxon>Candidatus Ornithocaccomicrobium</taxon>
    </lineage>
</organism>